<gene>
    <name evidence="3" type="ORF">DPRO_3598</name>
</gene>
<dbReference type="InterPro" id="IPR008807">
    <property type="entry name" value="ROS_MUCR"/>
</dbReference>
<dbReference type="KEGG" id="pprf:DPRO_3598"/>
<dbReference type="OrthoDB" id="9809693at2"/>
<feature type="compositionally biased region" description="Basic and acidic residues" evidence="2">
    <location>
        <begin position="107"/>
        <end position="147"/>
    </location>
</feature>
<accession>A0A2C8FCJ5</accession>
<protein>
    <submittedName>
        <fullName evidence="3">Transcriptional regulator, MucR family</fullName>
    </submittedName>
</protein>
<dbReference type="GO" id="GO:0006355">
    <property type="term" value="P:regulation of DNA-templated transcription"/>
    <property type="evidence" value="ECO:0007669"/>
    <property type="project" value="InterPro"/>
</dbReference>
<dbReference type="Pfam" id="PF05443">
    <property type="entry name" value="ROS_MUCR"/>
    <property type="match status" value="1"/>
</dbReference>
<name>A0A2C8FCJ5_9BACT</name>
<dbReference type="Proteomes" id="UP000219215">
    <property type="component" value="Chromosome DPRO"/>
</dbReference>
<dbReference type="AlphaFoldDB" id="A0A2C8FCJ5"/>
<organism evidence="3 4">
    <name type="scientific">Pseudodesulfovibrio profundus</name>
    <dbReference type="NCBI Taxonomy" id="57320"/>
    <lineage>
        <taxon>Bacteria</taxon>
        <taxon>Pseudomonadati</taxon>
        <taxon>Thermodesulfobacteriota</taxon>
        <taxon>Desulfovibrionia</taxon>
        <taxon>Desulfovibrionales</taxon>
        <taxon>Desulfovibrionaceae</taxon>
    </lineage>
</organism>
<dbReference type="InterPro" id="IPR041920">
    <property type="entry name" value="ROS/MUCR_sf"/>
</dbReference>
<proteinExistence type="inferred from homology"/>
<sequence>MSHMENALKIVEAQAGVRPMTADEACEMVKSLSDRLQKIAQGDIEPPRQEPPCDPKRAIRNKSIVCLECGRTFKTLSKKHLESHGLTPDEYRSKWGYKKRAPLSCRETAKARSERMKEMKLWTRTGKKPEDKEKPAKGKAKDASKDA</sequence>
<dbReference type="GO" id="GO:0003677">
    <property type="term" value="F:DNA binding"/>
    <property type="evidence" value="ECO:0007669"/>
    <property type="project" value="InterPro"/>
</dbReference>
<feature type="region of interest" description="Disordered" evidence="2">
    <location>
        <begin position="106"/>
        <end position="147"/>
    </location>
</feature>
<evidence type="ECO:0000313" key="4">
    <source>
        <dbReference type="Proteomes" id="UP000219215"/>
    </source>
</evidence>
<dbReference type="RefSeq" id="WP_097013225.1">
    <property type="nucleotide sequence ID" value="NZ_LT907975.1"/>
</dbReference>
<comment type="similarity">
    <text evidence="1">Belongs to the ros/MucR family.</text>
</comment>
<dbReference type="GO" id="GO:0008270">
    <property type="term" value="F:zinc ion binding"/>
    <property type="evidence" value="ECO:0007669"/>
    <property type="project" value="InterPro"/>
</dbReference>
<keyword evidence="4" id="KW-1185">Reference proteome</keyword>
<evidence type="ECO:0000256" key="2">
    <source>
        <dbReference type="SAM" id="MobiDB-lite"/>
    </source>
</evidence>
<dbReference type="Gene3D" id="1.10.10.1550">
    <property type="entry name" value="ROS/MUCR transcriptional regulator protein"/>
    <property type="match status" value="1"/>
</dbReference>
<evidence type="ECO:0000256" key="1">
    <source>
        <dbReference type="ARBA" id="ARBA00007031"/>
    </source>
</evidence>
<reference evidence="4" key="1">
    <citation type="submission" date="2017-09" db="EMBL/GenBank/DDBJ databases">
        <authorList>
            <person name="Regsiter A."/>
            <person name="William W."/>
        </authorList>
    </citation>
    <scope>NUCLEOTIDE SEQUENCE [LARGE SCALE GENOMIC DNA]</scope>
    <source>
        <strain evidence="4">500-1</strain>
    </source>
</reference>
<evidence type="ECO:0000313" key="3">
    <source>
        <dbReference type="EMBL" id="SOB60514.1"/>
    </source>
</evidence>
<dbReference type="EMBL" id="LT907975">
    <property type="protein sequence ID" value="SOB60514.1"/>
    <property type="molecule type" value="Genomic_DNA"/>
</dbReference>